<sequence>MLIDAPQEYGGTTHRGDLATAREKRARGGGSRPEREKRFLGVEGRGRKRAREDRAERSGTYPHHRGGNNNTGKPREDCRSHRSIGDPLPRHSPGHTRLPRQSCTHHTEYCKMAETRADRLIPISNYVQ</sequence>
<evidence type="ECO:0000256" key="1">
    <source>
        <dbReference type="SAM" id="MobiDB-lite"/>
    </source>
</evidence>
<protein>
    <submittedName>
        <fullName evidence="2">Uncharacterized protein</fullName>
    </submittedName>
</protein>
<organism evidence="2 3">
    <name type="scientific">Ranatra chinensis</name>
    <dbReference type="NCBI Taxonomy" id="642074"/>
    <lineage>
        <taxon>Eukaryota</taxon>
        <taxon>Metazoa</taxon>
        <taxon>Ecdysozoa</taxon>
        <taxon>Arthropoda</taxon>
        <taxon>Hexapoda</taxon>
        <taxon>Insecta</taxon>
        <taxon>Pterygota</taxon>
        <taxon>Neoptera</taxon>
        <taxon>Paraneoptera</taxon>
        <taxon>Hemiptera</taxon>
        <taxon>Heteroptera</taxon>
        <taxon>Panheteroptera</taxon>
        <taxon>Nepomorpha</taxon>
        <taxon>Nepidae</taxon>
        <taxon>Ranatrinae</taxon>
        <taxon>Ranatra</taxon>
    </lineage>
</organism>
<comment type="caution">
    <text evidence="2">The sequence shown here is derived from an EMBL/GenBank/DDBJ whole genome shotgun (WGS) entry which is preliminary data.</text>
</comment>
<evidence type="ECO:0000313" key="2">
    <source>
        <dbReference type="EMBL" id="KAL1137880.1"/>
    </source>
</evidence>
<reference evidence="2 3" key="1">
    <citation type="submission" date="2024-07" db="EMBL/GenBank/DDBJ databases">
        <title>Chromosome-level genome assembly of the water stick insect Ranatra chinensis (Heteroptera: Nepidae).</title>
        <authorList>
            <person name="Liu X."/>
        </authorList>
    </citation>
    <scope>NUCLEOTIDE SEQUENCE [LARGE SCALE GENOMIC DNA]</scope>
    <source>
        <strain evidence="2">Cailab_2021Rc</strain>
        <tissue evidence="2">Muscle</tissue>
    </source>
</reference>
<gene>
    <name evidence="2" type="ORF">AAG570_009576</name>
</gene>
<dbReference type="AlphaFoldDB" id="A0ABD0YPG9"/>
<dbReference type="EMBL" id="JBFDAA010000004">
    <property type="protein sequence ID" value="KAL1137880.1"/>
    <property type="molecule type" value="Genomic_DNA"/>
</dbReference>
<name>A0ABD0YPG9_9HEMI</name>
<dbReference type="Proteomes" id="UP001558652">
    <property type="component" value="Unassembled WGS sequence"/>
</dbReference>
<feature type="region of interest" description="Disordered" evidence="1">
    <location>
        <begin position="1"/>
        <end position="102"/>
    </location>
</feature>
<evidence type="ECO:0000313" key="3">
    <source>
        <dbReference type="Proteomes" id="UP001558652"/>
    </source>
</evidence>
<proteinExistence type="predicted"/>
<feature type="compositionally biased region" description="Basic and acidic residues" evidence="1">
    <location>
        <begin position="14"/>
        <end position="23"/>
    </location>
</feature>
<feature type="compositionally biased region" description="Basic and acidic residues" evidence="1">
    <location>
        <begin position="73"/>
        <end position="84"/>
    </location>
</feature>
<keyword evidence="3" id="KW-1185">Reference proteome</keyword>
<accession>A0ABD0YPG9</accession>